<dbReference type="GeneID" id="43684315"/>
<dbReference type="eggNOG" id="ENOG5031NKN">
    <property type="taxonomic scope" value="Bacteria"/>
</dbReference>
<sequence length="142" mass="15064">MSVKDKEIKLTIAKLIEIAYSSNKGLTTSIMFDVGTAKLTVDSNGNSILSGKVGVVTFSGKDVIEELGLQVKRVAVSFKNEGSGTTSYTATLQLGLISTSIKGSFNVEELLLSCSGLLCIAARRIKGRPAYIEEQLAKAMGK</sequence>
<evidence type="ECO:0000313" key="2">
    <source>
        <dbReference type="Proteomes" id="UP000029994"/>
    </source>
</evidence>
<reference evidence="1 2" key="1">
    <citation type="submission" date="2014-04" db="EMBL/GenBank/DDBJ databases">
        <title>Genome sequencing of Vibrio navarrensis strains.</title>
        <authorList>
            <person name="Gladney L.M."/>
            <person name="Katz L.S."/>
            <person name="Marino-Ramirez L."/>
            <person name="Jordan I.K."/>
        </authorList>
    </citation>
    <scope>NUCLEOTIDE SEQUENCE [LARGE SCALE GENOMIC DNA]</scope>
    <source>
        <strain evidence="1 2">ATCC 51183</strain>
    </source>
</reference>
<dbReference type="EMBL" id="JMCG01000001">
    <property type="protein sequence ID" value="KGK12419.1"/>
    <property type="molecule type" value="Genomic_DNA"/>
</dbReference>
<comment type="caution">
    <text evidence="1">The sequence shown here is derived from an EMBL/GenBank/DDBJ whole genome shotgun (WGS) entry which is preliminary data.</text>
</comment>
<name>A0A099M3H8_9VIBR</name>
<dbReference type="AlphaFoldDB" id="A0A099M3H8"/>
<dbReference type="RefSeq" id="WP_039428538.1">
    <property type="nucleotide sequence ID" value="NZ_CP061845.1"/>
</dbReference>
<protein>
    <submittedName>
        <fullName evidence="1">Uncharacterized protein</fullName>
    </submittedName>
</protein>
<proteinExistence type="predicted"/>
<organism evidence="1 2">
    <name type="scientific">Vibrio navarrensis</name>
    <dbReference type="NCBI Taxonomy" id="29495"/>
    <lineage>
        <taxon>Bacteria</taxon>
        <taxon>Pseudomonadati</taxon>
        <taxon>Pseudomonadota</taxon>
        <taxon>Gammaproteobacteria</taxon>
        <taxon>Vibrionales</taxon>
        <taxon>Vibrionaceae</taxon>
        <taxon>Vibrio</taxon>
    </lineage>
</organism>
<dbReference type="Proteomes" id="UP000029994">
    <property type="component" value="Unassembled WGS sequence"/>
</dbReference>
<accession>A0A099M3H8</accession>
<gene>
    <name evidence="1" type="ORF">EA26_14315</name>
</gene>
<keyword evidence="2" id="KW-1185">Reference proteome</keyword>
<evidence type="ECO:0000313" key="1">
    <source>
        <dbReference type="EMBL" id="KGK12419.1"/>
    </source>
</evidence>